<gene>
    <name evidence="9" type="ORF">UFOPK3564_01983</name>
</gene>
<comment type="pathway">
    <text evidence="1">Cofactor biosynthesis; adenosylcobalamin biosynthesis.</text>
</comment>
<dbReference type="EMBL" id="CAFBMK010000119">
    <property type="protein sequence ID" value="CAB4923690.1"/>
    <property type="molecule type" value="Genomic_DNA"/>
</dbReference>
<dbReference type="InterPro" id="IPR050161">
    <property type="entry name" value="Siro_Cobalamin_biosynth"/>
</dbReference>
<dbReference type="UniPathway" id="UPA00148"/>
<dbReference type="NCBIfam" id="TIGR01465">
    <property type="entry name" value="cobM_cbiF"/>
    <property type="match status" value="1"/>
</dbReference>
<evidence type="ECO:0000256" key="2">
    <source>
        <dbReference type="ARBA" id="ARBA00005879"/>
    </source>
</evidence>
<dbReference type="Gene3D" id="3.40.1010.10">
    <property type="entry name" value="Cobalt-precorrin-4 Transmethylase, Domain 1"/>
    <property type="match status" value="1"/>
</dbReference>
<feature type="region of interest" description="Disordered" evidence="7">
    <location>
        <begin position="262"/>
        <end position="295"/>
    </location>
</feature>
<dbReference type="Pfam" id="PF00590">
    <property type="entry name" value="TP_methylase"/>
    <property type="match status" value="1"/>
</dbReference>
<dbReference type="InterPro" id="IPR035996">
    <property type="entry name" value="4pyrrol_Methylase_sf"/>
</dbReference>
<name>A0A6J7HYY3_9ZZZZ</name>
<dbReference type="AlphaFoldDB" id="A0A6J7HYY3"/>
<evidence type="ECO:0000256" key="1">
    <source>
        <dbReference type="ARBA" id="ARBA00004953"/>
    </source>
</evidence>
<feature type="compositionally biased region" description="Basic residues" evidence="7">
    <location>
        <begin position="262"/>
        <end position="272"/>
    </location>
</feature>
<evidence type="ECO:0000256" key="7">
    <source>
        <dbReference type="SAM" id="MobiDB-lite"/>
    </source>
</evidence>
<dbReference type="InterPro" id="IPR014776">
    <property type="entry name" value="4pyrrole_Mease_sub2"/>
</dbReference>
<dbReference type="GO" id="GO:0009236">
    <property type="term" value="P:cobalamin biosynthetic process"/>
    <property type="evidence" value="ECO:0007669"/>
    <property type="project" value="UniProtKB-UniPathway"/>
</dbReference>
<keyword evidence="5" id="KW-0808">Transferase</keyword>
<dbReference type="PROSITE" id="PS00839">
    <property type="entry name" value="SUMT_1"/>
    <property type="match status" value="1"/>
</dbReference>
<dbReference type="SUPFAM" id="SSF53790">
    <property type="entry name" value="Tetrapyrrole methylase"/>
    <property type="match status" value="1"/>
</dbReference>
<dbReference type="PANTHER" id="PTHR45790">
    <property type="entry name" value="SIROHEME SYNTHASE-RELATED"/>
    <property type="match status" value="1"/>
</dbReference>
<dbReference type="Gene3D" id="3.30.950.10">
    <property type="entry name" value="Methyltransferase, Cobalt-precorrin-4 Transmethylase, Domain 2"/>
    <property type="match status" value="1"/>
</dbReference>
<evidence type="ECO:0000259" key="8">
    <source>
        <dbReference type="Pfam" id="PF00590"/>
    </source>
</evidence>
<keyword evidence="4" id="KW-0489">Methyltransferase</keyword>
<dbReference type="CDD" id="cd11641">
    <property type="entry name" value="Precorrin-4_C11-MT"/>
    <property type="match status" value="1"/>
</dbReference>
<accession>A0A6J7HYY3</accession>
<reference evidence="9" key="1">
    <citation type="submission" date="2020-05" db="EMBL/GenBank/DDBJ databases">
        <authorList>
            <person name="Chiriac C."/>
            <person name="Salcher M."/>
            <person name="Ghai R."/>
            <person name="Kavagutti S V."/>
        </authorList>
    </citation>
    <scope>NUCLEOTIDE SEQUENCE</scope>
</reference>
<dbReference type="GO" id="GO:0032259">
    <property type="term" value="P:methylation"/>
    <property type="evidence" value="ECO:0007669"/>
    <property type="project" value="UniProtKB-KW"/>
</dbReference>
<feature type="compositionally biased region" description="Low complexity" evidence="7">
    <location>
        <begin position="281"/>
        <end position="295"/>
    </location>
</feature>
<dbReference type="InterPro" id="IPR014777">
    <property type="entry name" value="4pyrrole_Mease_sub1"/>
</dbReference>
<evidence type="ECO:0000256" key="4">
    <source>
        <dbReference type="ARBA" id="ARBA00022603"/>
    </source>
</evidence>
<organism evidence="9">
    <name type="scientific">freshwater metagenome</name>
    <dbReference type="NCBI Taxonomy" id="449393"/>
    <lineage>
        <taxon>unclassified sequences</taxon>
        <taxon>metagenomes</taxon>
        <taxon>ecological metagenomes</taxon>
    </lineage>
</organism>
<evidence type="ECO:0000256" key="5">
    <source>
        <dbReference type="ARBA" id="ARBA00022679"/>
    </source>
</evidence>
<dbReference type="PANTHER" id="PTHR45790:SF4">
    <property type="entry name" value="COBALT-PRECORRIN-4 C(11)-METHYLTRANSFERASE"/>
    <property type="match status" value="1"/>
</dbReference>
<evidence type="ECO:0000256" key="6">
    <source>
        <dbReference type="ARBA" id="ARBA00022691"/>
    </source>
</evidence>
<protein>
    <submittedName>
        <fullName evidence="9">Unannotated protein</fullName>
    </submittedName>
</protein>
<keyword evidence="6" id="KW-0949">S-adenosyl-L-methionine</keyword>
<comment type="similarity">
    <text evidence="2">Belongs to the precorrin methyltransferase family.</text>
</comment>
<keyword evidence="3" id="KW-0169">Cobalamin biosynthesis</keyword>
<dbReference type="InterPro" id="IPR003043">
    <property type="entry name" value="Uropor_MeTrfase_CS"/>
</dbReference>
<sequence>MSAAPDGPPQPDDARGGRVVFVGAGPGAADLITLRGARALEEADVVVWPRSLVPPEVMEHAREDAEVLTSDDHTLEDVIQLFARAKREGLTVCRLQSGDPAIYATLHEQINACRRMDLPYEIVPGVGSLSAMAAALGQELTVPEVAQSLILTRRAVRVPMPENERLQELAGHGTTMALYLSVRRPRELVADLLAGGYAPDSPVAIGYRVSWPDEVVLRCRLDELAATLKEHRITTQALIILGPALASGEEERRSHVYRPNYGHRYRRLGSPKRYREGDGGAAPATDATTGDGAPA</sequence>
<dbReference type="GO" id="GO:0046026">
    <property type="term" value="F:precorrin-4 C11-methyltransferase activity"/>
    <property type="evidence" value="ECO:0007669"/>
    <property type="project" value="InterPro"/>
</dbReference>
<evidence type="ECO:0000256" key="3">
    <source>
        <dbReference type="ARBA" id="ARBA00022573"/>
    </source>
</evidence>
<dbReference type="InterPro" id="IPR000878">
    <property type="entry name" value="4pyrrol_Mease"/>
</dbReference>
<evidence type="ECO:0000313" key="9">
    <source>
        <dbReference type="EMBL" id="CAB4923690.1"/>
    </source>
</evidence>
<feature type="domain" description="Tetrapyrrole methylase" evidence="8">
    <location>
        <begin position="18"/>
        <end position="225"/>
    </location>
</feature>
<proteinExistence type="inferred from homology"/>
<dbReference type="InterPro" id="IPR006362">
    <property type="entry name" value="Cbl_synth_CobM/CibF"/>
</dbReference>